<dbReference type="Gene3D" id="1.10.20.10">
    <property type="entry name" value="Histone, subunit A"/>
    <property type="match status" value="1"/>
</dbReference>
<dbReference type="AlphaFoldDB" id="T2MHX3"/>
<dbReference type="EMBL" id="HAAD01005464">
    <property type="protein sequence ID" value="CDG71696.1"/>
    <property type="molecule type" value="mRNA"/>
</dbReference>
<evidence type="ECO:0000313" key="2">
    <source>
        <dbReference type="EMBL" id="CDG71696.1"/>
    </source>
</evidence>
<proteinExistence type="evidence at transcript level"/>
<dbReference type="InterPro" id="IPR009072">
    <property type="entry name" value="Histone-fold"/>
</dbReference>
<dbReference type="InterPro" id="IPR039460">
    <property type="entry name" value="SUPT7L/Spt7"/>
</dbReference>
<evidence type="ECO:0000256" key="1">
    <source>
        <dbReference type="SAM" id="Coils"/>
    </source>
</evidence>
<name>T2MHX3_HYDVU</name>
<dbReference type="PANTHER" id="PTHR28598">
    <property type="entry name" value="STAGA COMPLEX 65 SUBUNIT GAMMA"/>
    <property type="match status" value="1"/>
</dbReference>
<sequence>YQTVRVLVFNCLLRKMDITLWGEVEGIEDIDKSSKNSEDKKNNILNSFEVPPLYEQHKNVKKDNKHSLILMKPPLDSMGQNHLMQSIELQHYKRKIQSIMAAAHSNPTEIQKGAIESQYLSAPLSAAPLPPKRFCSSEGHLIHSVGTNFLSTEFAAKEEKLINKIEDCPNLSALSLRQLLLKSIACIVAHTGFEIASESCLNLLTDIAVEHFMKLCSLLRERLEHSSLNSKQTVIDIIKLVFSEALMESLTSLQDYWLKSVKQVAVKLEKENVALLEEYNFLRDSSFKAVKEEINR</sequence>
<reference evidence="2" key="1">
    <citation type="journal article" date="2013" name="Genome Biol. Evol.">
        <title>Punctuated emergences of genetic and phenotypic innovations in eumetazoan, bilaterian, euteleostome, and hominidae ancestors.</title>
        <authorList>
            <person name="Wenger Y."/>
            <person name="Galliot B."/>
        </authorList>
    </citation>
    <scope>NUCLEOTIDE SEQUENCE</scope>
    <source>
        <tissue evidence="2">Whole animals</tissue>
    </source>
</reference>
<gene>
    <name evidence="2" type="primary">SUPT7L</name>
</gene>
<protein>
    <submittedName>
        <fullName evidence="2">STAGA complex 65 subunit gamma</fullName>
    </submittedName>
</protein>
<feature type="non-terminal residue" evidence="2">
    <location>
        <position position="1"/>
    </location>
</feature>
<dbReference type="CDD" id="cd06847">
    <property type="entry name" value="HFD_SUPT7L"/>
    <property type="match status" value="1"/>
</dbReference>
<feature type="coiled-coil region" evidence="1">
    <location>
        <begin position="258"/>
        <end position="285"/>
    </location>
</feature>
<organism evidence="2">
    <name type="scientific">Hydra vulgaris</name>
    <name type="common">Hydra</name>
    <name type="synonym">Hydra attenuata</name>
    <dbReference type="NCBI Taxonomy" id="6087"/>
    <lineage>
        <taxon>Eukaryota</taxon>
        <taxon>Metazoa</taxon>
        <taxon>Cnidaria</taxon>
        <taxon>Hydrozoa</taxon>
        <taxon>Hydroidolina</taxon>
        <taxon>Anthoathecata</taxon>
        <taxon>Aplanulata</taxon>
        <taxon>Hydridae</taxon>
        <taxon>Hydra</taxon>
    </lineage>
</organism>
<dbReference type="GO" id="GO:0000124">
    <property type="term" value="C:SAGA complex"/>
    <property type="evidence" value="ECO:0007669"/>
    <property type="project" value="InterPro"/>
</dbReference>
<accession>T2MHX3</accession>
<dbReference type="GO" id="GO:0003713">
    <property type="term" value="F:transcription coactivator activity"/>
    <property type="evidence" value="ECO:0007669"/>
    <property type="project" value="TreeGrafter"/>
</dbReference>
<dbReference type="PANTHER" id="PTHR28598:SF1">
    <property type="entry name" value="STAGA COMPLEX 65 SUBUNIT GAMMA"/>
    <property type="match status" value="1"/>
</dbReference>
<keyword evidence="1" id="KW-0175">Coiled coil</keyword>
<dbReference type="GO" id="GO:0046982">
    <property type="term" value="F:protein heterodimerization activity"/>
    <property type="evidence" value="ECO:0007669"/>
    <property type="project" value="InterPro"/>
</dbReference>
<dbReference type="OrthoDB" id="6021257at2759"/>